<feature type="transmembrane region" description="Helical" evidence="6">
    <location>
        <begin position="251"/>
        <end position="277"/>
    </location>
</feature>
<dbReference type="Pfam" id="PF03772">
    <property type="entry name" value="Competence"/>
    <property type="match status" value="1"/>
</dbReference>
<evidence type="ECO:0000256" key="6">
    <source>
        <dbReference type="SAM" id="Phobius"/>
    </source>
</evidence>
<dbReference type="EMBL" id="JASHIF010000011">
    <property type="protein sequence ID" value="MDI9860346.1"/>
    <property type="molecule type" value="Genomic_DNA"/>
</dbReference>
<evidence type="ECO:0000313" key="10">
    <source>
        <dbReference type="Proteomes" id="UP001236507"/>
    </source>
</evidence>
<evidence type="ECO:0000259" key="8">
    <source>
        <dbReference type="Pfam" id="PF13567"/>
    </source>
</evidence>
<protein>
    <submittedName>
        <fullName evidence="9">ComEC/Rec2 family competence protein</fullName>
    </submittedName>
</protein>
<evidence type="ECO:0000256" key="5">
    <source>
        <dbReference type="ARBA" id="ARBA00023136"/>
    </source>
</evidence>
<feature type="transmembrane region" description="Helical" evidence="6">
    <location>
        <begin position="496"/>
        <end position="513"/>
    </location>
</feature>
<feature type="transmembrane region" description="Helical" evidence="6">
    <location>
        <begin position="358"/>
        <end position="378"/>
    </location>
</feature>
<organism evidence="9 10">
    <name type="scientific">Flectobacillus roseus</name>
    <dbReference type="NCBI Taxonomy" id="502259"/>
    <lineage>
        <taxon>Bacteria</taxon>
        <taxon>Pseudomonadati</taxon>
        <taxon>Bacteroidota</taxon>
        <taxon>Cytophagia</taxon>
        <taxon>Cytophagales</taxon>
        <taxon>Flectobacillaceae</taxon>
        <taxon>Flectobacillus</taxon>
    </lineage>
</organism>
<evidence type="ECO:0000256" key="1">
    <source>
        <dbReference type="ARBA" id="ARBA00004651"/>
    </source>
</evidence>
<keyword evidence="10" id="KW-1185">Reference proteome</keyword>
<accession>A0ABT6Y9X3</accession>
<dbReference type="PANTHER" id="PTHR30619:SF1">
    <property type="entry name" value="RECOMBINATION PROTEIN 2"/>
    <property type="match status" value="1"/>
</dbReference>
<evidence type="ECO:0000259" key="7">
    <source>
        <dbReference type="Pfam" id="PF03772"/>
    </source>
</evidence>
<dbReference type="NCBIfam" id="TIGR00360">
    <property type="entry name" value="ComEC_N-term"/>
    <property type="match status" value="1"/>
</dbReference>
<feature type="transmembrane region" description="Helical" evidence="6">
    <location>
        <begin position="9"/>
        <end position="26"/>
    </location>
</feature>
<feature type="domain" description="DUF4131" evidence="8">
    <location>
        <begin position="30"/>
        <end position="189"/>
    </location>
</feature>
<keyword evidence="2" id="KW-1003">Cell membrane</keyword>
<gene>
    <name evidence="9" type="ORF">QM524_14130</name>
</gene>
<feature type="transmembrane region" description="Helical" evidence="6">
    <location>
        <begin position="428"/>
        <end position="450"/>
    </location>
</feature>
<evidence type="ECO:0000256" key="4">
    <source>
        <dbReference type="ARBA" id="ARBA00022989"/>
    </source>
</evidence>
<keyword evidence="3 6" id="KW-0812">Transmembrane</keyword>
<dbReference type="Proteomes" id="UP001236507">
    <property type="component" value="Unassembled WGS sequence"/>
</dbReference>
<reference evidence="9 10" key="1">
    <citation type="submission" date="2023-05" db="EMBL/GenBank/DDBJ databases">
        <title>Novel species of genus Flectobacillus isolated from stream in China.</title>
        <authorList>
            <person name="Lu H."/>
        </authorList>
    </citation>
    <scope>NUCLEOTIDE SEQUENCE [LARGE SCALE GENOMIC DNA]</scope>
    <source>
        <strain evidence="9 10">KCTC 42575</strain>
    </source>
</reference>
<feature type="transmembrane region" description="Helical" evidence="6">
    <location>
        <begin position="519"/>
        <end position="535"/>
    </location>
</feature>
<feature type="transmembrane region" description="Helical" evidence="6">
    <location>
        <begin position="55"/>
        <end position="72"/>
    </location>
</feature>
<feature type="transmembrane region" description="Helical" evidence="6">
    <location>
        <begin position="390"/>
        <end position="416"/>
    </location>
</feature>
<evidence type="ECO:0000256" key="2">
    <source>
        <dbReference type="ARBA" id="ARBA00022475"/>
    </source>
</evidence>
<evidence type="ECO:0000256" key="3">
    <source>
        <dbReference type="ARBA" id="ARBA00022692"/>
    </source>
</evidence>
<keyword evidence="5 6" id="KW-0472">Membrane</keyword>
<comment type="caution">
    <text evidence="9">The sequence shown here is derived from an EMBL/GenBank/DDBJ whole genome shotgun (WGS) entry which is preliminary data.</text>
</comment>
<comment type="subcellular location">
    <subcellularLocation>
        <location evidence="1">Cell membrane</location>
        <topology evidence="1">Multi-pass membrane protein</topology>
    </subcellularLocation>
</comment>
<dbReference type="RefSeq" id="WP_283345088.1">
    <property type="nucleotide sequence ID" value="NZ_JASHIF010000011.1"/>
</dbReference>
<dbReference type="InterPro" id="IPR052159">
    <property type="entry name" value="Competence_DNA_uptake"/>
</dbReference>
<dbReference type="InterPro" id="IPR025405">
    <property type="entry name" value="DUF4131"/>
</dbReference>
<proteinExistence type="predicted"/>
<sequence>MTPFTRFPFLRYVVCLIVGILLAPYFAGHWLGLLMSLMSLFVLYIFAYTKLWKNLTGLLGLMMMIGVGILVVDLKKEILFKNHYSDFTDTKAVHLVEIVEMVEEKANTWKAIAEVKEVIKNDTIYSSHGKILLYVDKKAERKPELGEKYWLINHLQKIESPKNPYEFDFQRYMALQEIFDQQYVRKGDFVYAGETEHKSIYYYAMLLNRYADRAVVKSIPKKSVYGVVNAMVLGVRDELDSPLMQAYSAAGAIHVLSVSGMHVGIIYQVLIMLLGFIKKRKSRWGRTTFVLVVLSLLWFYAFLTGLSSPVLRSTLMFSMVLIAEFIHKKQNTYNTVAFSAFVLLLWNPNFIFQVGFQLSYLAVLGILFFQPLLVKLWITDIHRGFHVRILYWFWELTCVSIAAQLATFPLTVYYFHQFPLYFLLANPFVIFFSTLVLCVGLLFIVIYPVFQLFKVYFVLEYLGKLLAFLTDLLNLSAKITEKLPYSMMQFLHFSKLEVGLIFALLITFSALWITRSFVWIKSSVLLLIILIFLQVEEQINISEQKQLVIHSIPKGHAISVLDGTNALIIGDSSFIENKKEMGFRLSNYFSERGVKDTLSESLLKTNAIRELTYQHYRLLYIPYRLNKQKVVSSTTFDWIIIGNKAIKKLEDLDGLKYKALILDGSCSEYYAQKILKQSEQWGVKAEYLRQTGAKVLFVK</sequence>
<dbReference type="Pfam" id="PF13567">
    <property type="entry name" value="DUF4131"/>
    <property type="match status" value="1"/>
</dbReference>
<dbReference type="PANTHER" id="PTHR30619">
    <property type="entry name" value="DNA INTERNALIZATION/COMPETENCE PROTEIN COMEC/REC2"/>
    <property type="match status" value="1"/>
</dbReference>
<feature type="transmembrane region" description="Helical" evidence="6">
    <location>
        <begin position="32"/>
        <end position="48"/>
    </location>
</feature>
<feature type="domain" description="ComEC/Rec2-related protein" evidence="7">
    <location>
        <begin position="231"/>
        <end position="513"/>
    </location>
</feature>
<keyword evidence="4 6" id="KW-1133">Transmembrane helix</keyword>
<evidence type="ECO:0000313" key="9">
    <source>
        <dbReference type="EMBL" id="MDI9860346.1"/>
    </source>
</evidence>
<name>A0ABT6Y9X3_9BACT</name>
<feature type="transmembrane region" description="Helical" evidence="6">
    <location>
        <begin position="284"/>
        <end position="303"/>
    </location>
</feature>
<dbReference type="InterPro" id="IPR004477">
    <property type="entry name" value="ComEC_N"/>
</dbReference>